<dbReference type="InterPro" id="IPR001640">
    <property type="entry name" value="Lgt"/>
</dbReference>
<name>A0A9Q9T2K8_9MICO</name>
<evidence type="ECO:0000256" key="1">
    <source>
        <dbReference type="ARBA" id="ARBA00007150"/>
    </source>
</evidence>
<dbReference type="PROSITE" id="PS01311">
    <property type="entry name" value="LGT"/>
    <property type="match status" value="1"/>
</dbReference>
<dbReference type="EMBL" id="CP106879">
    <property type="protein sequence ID" value="UYC79912.1"/>
    <property type="molecule type" value="Genomic_DNA"/>
</dbReference>
<evidence type="ECO:0000313" key="9">
    <source>
        <dbReference type="EMBL" id="UYC79912.1"/>
    </source>
</evidence>
<accession>A0A9Q9T2K8</accession>
<comment type="similarity">
    <text evidence="1 7">Belongs to the Lgt family.</text>
</comment>
<keyword evidence="4 7" id="KW-0812">Transmembrane</keyword>
<keyword evidence="5 7" id="KW-1133">Transmembrane helix</keyword>
<feature type="transmembrane region" description="Helical" evidence="7">
    <location>
        <begin position="36"/>
        <end position="54"/>
    </location>
</feature>
<proteinExistence type="inferred from homology"/>
<dbReference type="Proteomes" id="UP001062223">
    <property type="component" value="Chromosome"/>
</dbReference>
<evidence type="ECO:0000256" key="4">
    <source>
        <dbReference type="ARBA" id="ARBA00022692"/>
    </source>
</evidence>
<keyword evidence="6 7" id="KW-0472">Membrane</keyword>
<evidence type="ECO:0000256" key="2">
    <source>
        <dbReference type="ARBA" id="ARBA00022475"/>
    </source>
</evidence>
<dbReference type="AlphaFoldDB" id="A0A9Q9T2K8"/>
<feature type="transmembrane region" description="Helical" evidence="7">
    <location>
        <begin position="199"/>
        <end position="216"/>
    </location>
</feature>
<gene>
    <name evidence="7 9" type="primary">lgt</name>
    <name evidence="9" type="ORF">OE229_12270</name>
</gene>
<keyword evidence="3 7" id="KW-0808">Transferase</keyword>
<feature type="transmembrane region" description="Helical" evidence="7">
    <location>
        <begin position="259"/>
        <end position="276"/>
    </location>
</feature>
<feature type="transmembrane region" description="Helical" evidence="7">
    <location>
        <begin position="106"/>
        <end position="128"/>
    </location>
</feature>
<comment type="pathway">
    <text evidence="7">Protein modification; lipoprotein biosynthesis (diacylglyceryl transfer).</text>
</comment>
<feature type="binding site" evidence="7">
    <location>
        <position position="156"/>
    </location>
    <ligand>
        <name>a 1,2-diacyl-sn-glycero-3-phospho-(1'-sn-glycerol)</name>
        <dbReference type="ChEBI" id="CHEBI:64716"/>
    </ligand>
</feature>
<feature type="region of interest" description="Disordered" evidence="8">
    <location>
        <begin position="282"/>
        <end position="371"/>
    </location>
</feature>
<sequence>MPLLSIPSPSTAWQYFDLTAWLRDAFGWSLPLDFRIHAYAICILIGIVAAVVLANRRLNARGVERWIIIDIAIWAVPAGIIGGRLFHVFTHVSDYFGPGIDPLSFLYIWEGGLAIFGALILGSVGAWIGCRQVGLRFTSFIDAVVPGVLLAQAFGRLGNYFNQELFGMPTSLPWGLEIDSSNAAFPKGLPEGTLFHPTFLYEIIWNVLGVVVILFLARKFTLQWGKVLGLYLIWYGAGRSVLESIRVDTSETFSGVRTNVWVALAAVVIGILIFVVQSRRHTGKEPSPYLPGRGPRPASVVDSEDTFSEHDDDAADGVTSDEPVRPLADPVVGAPAPDDHRSRAAPPPAAAPDGLRHKRGPATSPADRATH</sequence>
<dbReference type="GO" id="GO:0005886">
    <property type="term" value="C:plasma membrane"/>
    <property type="evidence" value="ECO:0007669"/>
    <property type="project" value="UniProtKB-SubCell"/>
</dbReference>
<dbReference type="NCBIfam" id="TIGR00544">
    <property type="entry name" value="lgt"/>
    <property type="match status" value="1"/>
</dbReference>
<dbReference type="KEGG" id="cpoi:OE229_12270"/>
<comment type="catalytic activity">
    <reaction evidence="7">
        <text>L-cysteinyl-[prolipoprotein] + a 1,2-diacyl-sn-glycero-3-phospho-(1'-sn-glycerol) = an S-1,2-diacyl-sn-glyceryl-L-cysteinyl-[prolipoprotein] + sn-glycerol 1-phosphate + H(+)</text>
        <dbReference type="Rhea" id="RHEA:56712"/>
        <dbReference type="Rhea" id="RHEA-COMP:14679"/>
        <dbReference type="Rhea" id="RHEA-COMP:14680"/>
        <dbReference type="ChEBI" id="CHEBI:15378"/>
        <dbReference type="ChEBI" id="CHEBI:29950"/>
        <dbReference type="ChEBI" id="CHEBI:57685"/>
        <dbReference type="ChEBI" id="CHEBI:64716"/>
        <dbReference type="ChEBI" id="CHEBI:140658"/>
        <dbReference type="EC" id="2.5.1.145"/>
    </reaction>
</comment>
<dbReference type="EC" id="2.5.1.145" evidence="7"/>
<dbReference type="Pfam" id="PF01790">
    <property type="entry name" value="LGT"/>
    <property type="match status" value="1"/>
</dbReference>
<feature type="transmembrane region" description="Helical" evidence="7">
    <location>
        <begin position="66"/>
        <end position="86"/>
    </location>
</feature>
<evidence type="ECO:0000256" key="8">
    <source>
        <dbReference type="SAM" id="MobiDB-lite"/>
    </source>
</evidence>
<protein>
    <recommendedName>
        <fullName evidence="7">Phosphatidylglycerol--prolipoprotein diacylglyceryl transferase</fullName>
        <ecNumber evidence="7">2.5.1.145</ecNumber>
    </recommendedName>
</protein>
<dbReference type="PANTHER" id="PTHR30589">
    <property type="entry name" value="PROLIPOPROTEIN DIACYLGLYCERYL TRANSFERASE"/>
    <property type="match status" value="1"/>
</dbReference>
<feature type="transmembrane region" description="Helical" evidence="7">
    <location>
        <begin position="228"/>
        <end position="247"/>
    </location>
</feature>
<evidence type="ECO:0000256" key="5">
    <source>
        <dbReference type="ARBA" id="ARBA00022989"/>
    </source>
</evidence>
<evidence type="ECO:0000313" key="10">
    <source>
        <dbReference type="Proteomes" id="UP001062223"/>
    </source>
</evidence>
<evidence type="ECO:0000256" key="7">
    <source>
        <dbReference type="HAMAP-Rule" id="MF_01147"/>
    </source>
</evidence>
<feature type="compositionally biased region" description="Acidic residues" evidence="8">
    <location>
        <begin position="302"/>
        <end position="315"/>
    </location>
</feature>
<comment type="subcellular location">
    <subcellularLocation>
        <location evidence="7">Cell membrane</location>
        <topology evidence="7">Multi-pass membrane protein</topology>
    </subcellularLocation>
</comment>
<organism evidence="9 10">
    <name type="scientific">Curtobacterium poinsettiae</name>
    <dbReference type="NCBI Taxonomy" id="159612"/>
    <lineage>
        <taxon>Bacteria</taxon>
        <taxon>Bacillati</taxon>
        <taxon>Actinomycetota</taxon>
        <taxon>Actinomycetes</taxon>
        <taxon>Micrococcales</taxon>
        <taxon>Microbacteriaceae</taxon>
        <taxon>Curtobacterium</taxon>
    </lineage>
</organism>
<evidence type="ECO:0000256" key="6">
    <source>
        <dbReference type="ARBA" id="ARBA00023136"/>
    </source>
</evidence>
<dbReference type="GO" id="GO:0008961">
    <property type="term" value="F:phosphatidylglycerol-prolipoprotein diacylglyceryl transferase activity"/>
    <property type="evidence" value="ECO:0007669"/>
    <property type="project" value="UniProtKB-UniRule"/>
</dbReference>
<dbReference type="HAMAP" id="MF_01147">
    <property type="entry name" value="Lgt"/>
    <property type="match status" value="1"/>
</dbReference>
<reference evidence="9" key="1">
    <citation type="submission" date="2022-09" db="EMBL/GenBank/DDBJ databases">
        <title>Taxonomy of Curtobacterium flaccumfaciens.</title>
        <authorList>
            <person name="Osdaghi E."/>
            <person name="Taghavi S.M."/>
            <person name="Hamidizade M."/>
            <person name="Abachi H."/>
            <person name="Fazliarab A."/>
            <person name="Baeyen S."/>
            <person name="Portier P."/>
            <person name="Van Vaerenbergh J."/>
            <person name="Jacques M.-A."/>
        </authorList>
    </citation>
    <scope>NUCLEOTIDE SEQUENCE</scope>
    <source>
        <strain evidence="9">AGQB46</strain>
    </source>
</reference>
<keyword evidence="2 7" id="KW-1003">Cell membrane</keyword>
<dbReference type="RefSeq" id="WP_263344513.1">
    <property type="nucleotide sequence ID" value="NZ_CP106879.1"/>
</dbReference>
<dbReference type="GO" id="GO:0042158">
    <property type="term" value="P:lipoprotein biosynthetic process"/>
    <property type="evidence" value="ECO:0007669"/>
    <property type="project" value="UniProtKB-UniRule"/>
</dbReference>
<feature type="transmembrane region" description="Helical" evidence="7">
    <location>
        <begin position="140"/>
        <end position="161"/>
    </location>
</feature>
<comment type="function">
    <text evidence="7">Catalyzes the transfer of the diacylglyceryl group from phosphatidylglycerol to the sulfhydryl group of the N-terminal cysteine of a prolipoprotein, the first step in the formation of mature lipoproteins.</text>
</comment>
<evidence type="ECO:0000256" key="3">
    <source>
        <dbReference type="ARBA" id="ARBA00022679"/>
    </source>
</evidence>
<dbReference type="PANTHER" id="PTHR30589:SF0">
    <property type="entry name" value="PHOSPHATIDYLGLYCEROL--PROLIPOPROTEIN DIACYLGLYCERYL TRANSFERASE"/>
    <property type="match status" value="1"/>
</dbReference>